<proteinExistence type="predicted"/>
<evidence type="ECO:0008006" key="3">
    <source>
        <dbReference type="Google" id="ProtNLM"/>
    </source>
</evidence>
<dbReference type="AlphaFoldDB" id="A0A1V6P2G9"/>
<organism evidence="1 2">
    <name type="scientific">Penicillium polonicum</name>
    <dbReference type="NCBI Taxonomy" id="60169"/>
    <lineage>
        <taxon>Eukaryota</taxon>
        <taxon>Fungi</taxon>
        <taxon>Dikarya</taxon>
        <taxon>Ascomycota</taxon>
        <taxon>Pezizomycotina</taxon>
        <taxon>Eurotiomycetes</taxon>
        <taxon>Eurotiomycetidae</taxon>
        <taxon>Eurotiales</taxon>
        <taxon>Aspergillaceae</taxon>
        <taxon>Penicillium</taxon>
    </lineage>
</organism>
<comment type="caution">
    <text evidence="1">The sequence shown here is derived from an EMBL/GenBank/DDBJ whole genome shotgun (WGS) entry which is preliminary data.</text>
</comment>
<dbReference type="Proteomes" id="UP000191408">
    <property type="component" value="Unassembled WGS sequence"/>
</dbReference>
<reference evidence="2" key="1">
    <citation type="journal article" date="2017" name="Nat. Microbiol.">
        <title>Global analysis of biosynthetic gene clusters reveals vast potential of secondary metabolite production in Penicillium species.</title>
        <authorList>
            <person name="Nielsen J.C."/>
            <person name="Grijseels S."/>
            <person name="Prigent S."/>
            <person name="Ji B."/>
            <person name="Dainat J."/>
            <person name="Nielsen K.F."/>
            <person name="Frisvad J.C."/>
            <person name="Workman M."/>
            <person name="Nielsen J."/>
        </authorList>
    </citation>
    <scope>NUCLEOTIDE SEQUENCE [LARGE SCALE GENOMIC DNA]</scope>
    <source>
        <strain evidence="2">IBT 4502</strain>
    </source>
</reference>
<keyword evidence="2" id="KW-1185">Reference proteome</keyword>
<protein>
    <recommendedName>
        <fullName evidence="3">FAD-binding domain-containing protein</fullName>
    </recommendedName>
</protein>
<dbReference type="STRING" id="60169.A0A1V6P2G9"/>
<gene>
    <name evidence="1" type="ORF">PENPOL_c001G05555</name>
</gene>
<dbReference type="OrthoDB" id="47494at2759"/>
<evidence type="ECO:0000313" key="1">
    <source>
        <dbReference type="EMBL" id="OQD71168.1"/>
    </source>
</evidence>
<name>A0A1V6P2G9_PENPO</name>
<accession>A0A1V6P2G9</accession>
<dbReference type="EMBL" id="MDYM01000001">
    <property type="protein sequence ID" value="OQD71168.1"/>
    <property type="molecule type" value="Genomic_DNA"/>
</dbReference>
<sequence>MGFLVQSLSVQSLSVARGGSIHSSLTTSEAHILPKIYGGVCEAQVNPAIGRDEVRGVSWINRTSGKEQSIPKSQRLRFEEYQGCSNVLADAVVSADGSTSIVRKFLAPATHELHRLPTNAVGYALSMSEEQVNYFKDHVDPLYFMGTHLDIDTFVF</sequence>
<evidence type="ECO:0000313" key="2">
    <source>
        <dbReference type="Proteomes" id="UP000191408"/>
    </source>
</evidence>